<organism evidence="1 2">
    <name type="scientific">Nile crocodilepox virus (isolate Crocodylus niloticus/Zimbabwe/Ume/2001)</name>
    <name type="common">CRV</name>
    <dbReference type="NCBI Taxonomy" id="1289473"/>
    <lineage>
        <taxon>Viruses</taxon>
        <taxon>Varidnaviria</taxon>
        <taxon>Bamfordvirae</taxon>
        <taxon>Nucleocytoviricota</taxon>
        <taxon>Pokkesviricetes</taxon>
        <taxon>Chitovirales</taxon>
        <taxon>Poxviridae</taxon>
        <taxon>Chordopoxvirinae</taxon>
        <taxon>Crocodylidpoxvirus</taxon>
        <taxon>Crocodylidpoxvirus nilecrocodilepox</taxon>
        <taxon>Nile crocodilepox virus</taxon>
    </lineage>
</organism>
<organismHost>
    <name type="scientific">Crocodylus porosus</name>
    <name type="common">Saltwater crocodile</name>
    <name type="synonym">Estuarine crocodile</name>
    <dbReference type="NCBI Taxonomy" id="8502"/>
</organismHost>
<name>Q070I8_CPRVZ</name>
<sequence length="765" mass="86748">MDSVEGEVKRALLKFAVCNFDAGLLTRDELIALTDVGACCSPLPPELYRRAVAAVGPTAIFYFDPPFVSSLDVIKVIQAMDKLGHDFADYINHHERDIIDFNSPIVLVKIVRSRLRRVDLRLYVACLLEKFGFSPEYLVFLNAACAPFLPRPLILPNLEALLRAKTASDARVLLSHASDVRPEMLVRLAVQRAVPPSHANFALVTDREVVLGVLRKLSQSRVRFDVEAFVCDAVKNDRAFVEGLIRVTREAGFATSDFLGAAVGFDRLYAEFGIRVYAFLRQEMCAEDPRPATVTPEEMAFIAEHAHWYSGQAIAEYLRADPALRAEHMALFVEHADPGEVTEDMHLSALDKEYATCEFREMTEPIFRRILEKGYFCYSQIFELAGDEMVKRHCDKLFYDIYDIGYYPTVFRLEEVRAAFADKYYFHESFLFSVLKSGAVKRRHAKEMLAHTPAPPVCETERLIRRLKLGAYGRAFRDPDRHVVRPAATEIRTTLVVGAYAFAAAGYFKFRDAERYDSAEREFRLLEMIRTRRLPLRAAYPAVYALVVSAENPAAQLDRESGYQALYLEYRPTVAAPADDNLLRVFHDLVVLLDHGVYFRTFDKDWRPLYASTRADDRLLEEIATSWTHERAFVFRDRIADLSAYTTSDELLLNGNLGLTLIDATFRRAQLHAVWTMRYAFFALLAYAEADGGDMVGFAGSLIAILRGLRPATGDYDGSVPELARELTRFFVCLSVGCDRSMTEMNRLARYALRFSAAPETEIVH</sequence>
<evidence type="ECO:0000313" key="1">
    <source>
        <dbReference type="EMBL" id="ABJ08954.1"/>
    </source>
</evidence>
<proteinExistence type="predicted"/>
<dbReference type="Pfam" id="PF04497">
    <property type="entry name" value="Pox_E2-like"/>
    <property type="match status" value="1"/>
</dbReference>
<dbReference type="RefSeq" id="YP_784253.1">
    <property type="nucleotide sequence ID" value="NC_008030.1"/>
</dbReference>
<dbReference type="InterPro" id="IPR021155">
    <property type="entry name" value="Poxvirus_E2/O1"/>
</dbReference>
<dbReference type="GeneID" id="4363326"/>
<organismHost>
    <name type="scientific">Crocodylus niloticus</name>
    <name type="common">Nile crocodile</name>
    <name type="synonym">African crocodile</name>
    <dbReference type="NCBI Taxonomy" id="8501"/>
</organismHost>
<accession>Q070I8</accession>
<gene>
    <name evidence="1" type="ORF">CRV063</name>
</gene>
<dbReference type="EMBL" id="DQ356948">
    <property type="protein sequence ID" value="ABJ08954.1"/>
    <property type="molecule type" value="Genomic_DNA"/>
</dbReference>
<organismHost>
    <name type="scientific">Crocodylus johnstoni</name>
    <name type="common">Australian freshwater crocodile</name>
    <dbReference type="NCBI Taxonomy" id="184234"/>
</organismHost>
<evidence type="ECO:0000313" key="2">
    <source>
        <dbReference type="Proteomes" id="UP000011300"/>
    </source>
</evidence>
<protein>
    <submittedName>
        <fullName evidence="1">E2L/OIL-like protein</fullName>
    </submittedName>
</protein>
<dbReference type="Proteomes" id="UP000011300">
    <property type="component" value="Segment"/>
</dbReference>
<keyword evidence="2" id="KW-1185">Reference proteome</keyword>
<reference evidence="1 2" key="1">
    <citation type="journal article" date="2006" name="J. Virol.">
        <title>Genome of crocodilepox virus.</title>
        <authorList>
            <person name="Afonso C.L."/>
            <person name="Tulman E.R."/>
            <person name="Delhon G."/>
            <person name="Lu Z."/>
            <person name="Viljoen G.J."/>
            <person name="Wallace D.B."/>
            <person name="Kutish G.F."/>
            <person name="Rock D.L."/>
        </authorList>
    </citation>
    <scope>NUCLEOTIDE SEQUENCE [LARGE SCALE GENOMIC DNA]</scope>
    <source>
        <strain evidence="2">Isolate Crocodylus niloticus/Zimbabwe/Ume/2001</strain>
    </source>
</reference>
<dbReference type="KEGG" id="vg:4363326"/>